<comment type="similarity">
    <text evidence="2 10">Belongs to the FliR/MopE/SpaR family.</text>
</comment>
<feature type="transmembrane region" description="Helical" evidence="10">
    <location>
        <begin position="215"/>
        <end position="232"/>
    </location>
</feature>
<gene>
    <name evidence="11" type="primary">fliR</name>
    <name evidence="11" type="ORF">ACFO5I_09020</name>
</gene>
<dbReference type="PANTHER" id="PTHR30065">
    <property type="entry name" value="FLAGELLAR BIOSYNTHETIC PROTEIN FLIR"/>
    <property type="match status" value="1"/>
</dbReference>
<feature type="transmembrane region" description="Helical" evidence="10">
    <location>
        <begin position="32"/>
        <end position="52"/>
    </location>
</feature>
<keyword evidence="8 10" id="KW-0975">Bacterial flagellum</keyword>
<comment type="subcellular location">
    <subcellularLocation>
        <location evidence="10">Cell membrane</location>
        <topology evidence="10">Multi-pass membrane protein</topology>
    </subcellularLocation>
    <subcellularLocation>
        <location evidence="10">Bacterial flagellum basal body</location>
    </subcellularLocation>
</comment>
<proteinExistence type="inferred from homology"/>
<dbReference type="PRINTS" id="PR00953">
    <property type="entry name" value="TYPE3IMRPROT"/>
</dbReference>
<evidence type="ECO:0000256" key="3">
    <source>
        <dbReference type="ARBA" id="ARBA00021717"/>
    </source>
</evidence>
<dbReference type="Pfam" id="PF01311">
    <property type="entry name" value="Bac_export_1"/>
    <property type="match status" value="1"/>
</dbReference>
<dbReference type="EMBL" id="JBHSGS010000049">
    <property type="protein sequence ID" value="MFC4719866.1"/>
    <property type="molecule type" value="Genomic_DNA"/>
</dbReference>
<keyword evidence="11" id="KW-0969">Cilium</keyword>
<keyword evidence="5 10" id="KW-0812">Transmembrane</keyword>
<dbReference type="Proteomes" id="UP001595969">
    <property type="component" value="Unassembled WGS sequence"/>
</dbReference>
<evidence type="ECO:0000313" key="11">
    <source>
        <dbReference type="EMBL" id="MFC4719866.1"/>
    </source>
</evidence>
<comment type="caution">
    <text evidence="11">The sequence shown here is derived from an EMBL/GenBank/DDBJ whole genome shotgun (WGS) entry which is preliminary data.</text>
</comment>
<dbReference type="InterPro" id="IPR002010">
    <property type="entry name" value="T3SS_IM_R"/>
</dbReference>
<keyword evidence="7 10" id="KW-0472">Membrane</keyword>
<evidence type="ECO:0000256" key="1">
    <source>
        <dbReference type="ARBA" id="ARBA00002578"/>
    </source>
</evidence>
<comment type="function">
    <text evidence="1 10">Role in flagellar biosynthesis.</text>
</comment>
<evidence type="ECO:0000256" key="6">
    <source>
        <dbReference type="ARBA" id="ARBA00022989"/>
    </source>
</evidence>
<reference evidence="12" key="1">
    <citation type="journal article" date="2019" name="Int. J. Syst. Evol. Microbiol.">
        <title>The Global Catalogue of Microorganisms (GCM) 10K type strain sequencing project: providing services to taxonomists for standard genome sequencing and annotation.</title>
        <authorList>
            <consortium name="The Broad Institute Genomics Platform"/>
            <consortium name="The Broad Institute Genome Sequencing Center for Infectious Disease"/>
            <person name="Wu L."/>
            <person name="Ma J."/>
        </authorList>
    </citation>
    <scope>NUCLEOTIDE SEQUENCE [LARGE SCALE GENOMIC DNA]</scope>
    <source>
        <strain evidence="12">CGMCC 1.19032</strain>
    </source>
</reference>
<feature type="transmembrane region" description="Helical" evidence="10">
    <location>
        <begin position="58"/>
        <end position="83"/>
    </location>
</feature>
<dbReference type="NCBIfam" id="TIGR01400">
    <property type="entry name" value="fliR"/>
    <property type="match status" value="1"/>
</dbReference>
<keyword evidence="11" id="KW-0282">Flagellum</keyword>
<organism evidence="11 12">
    <name type="scientific">Enterococcus lemanii</name>
    <dbReference type="NCBI Taxonomy" id="1159752"/>
    <lineage>
        <taxon>Bacteria</taxon>
        <taxon>Bacillati</taxon>
        <taxon>Bacillota</taxon>
        <taxon>Bacilli</taxon>
        <taxon>Lactobacillales</taxon>
        <taxon>Enterococcaceae</taxon>
        <taxon>Enterococcus</taxon>
    </lineage>
</organism>
<dbReference type="RefSeq" id="WP_204652850.1">
    <property type="nucleotide sequence ID" value="NZ_JAFBFD010000002.1"/>
</dbReference>
<feature type="transmembrane region" description="Helical" evidence="10">
    <location>
        <begin position="6"/>
        <end position="25"/>
    </location>
</feature>
<evidence type="ECO:0000256" key="9">
    <source>
        <dbReference type="NCBIfam" id="TIGR01400"/>
    </source>
</evidence>
<dbReference type="InterPro" id="IPR006303">
    <property type="entry name" value="FliR"/>
</dbReference>
<evidence type="ECO:0000313" key="12">
    <source>
        <dbReference type="Proteomes" id="UP001595969"/>
    </source>
</evidence>
<keyword evidence="11" id="KW-0966">Cell projection</keyword>
<sequence>MLEVQFGLFIFLRITAFMIICPVFGQKGVPNIAKIVMAASLMVITLPMAGTMTPLDNLFLFALVAWKEVLFGLAMGFLSQLVFTGVEIAGQMIDFQVGFSMAQAYDPTFQIMSSQYGKLYYWLTLMLVFITNLHHLLIQGLVDSFRIVPIGAVTLSGTTIEGVIKLFALVFEMALHLSAPLVVSAIIIDLLLGMLSRSIPQINVLMMGMPMKTSISFIMFLLILPNTLEFLTKIIPKSIQYMNEFIKAIP</sequence>
<feature type="transmembrane region" description="Helical" evidence="10">
    <location>
        <begin position="175"/>
        <end position="195"/>
    </location>
</feature>
<name>A0ABV9MV38_9ENTE</name>
<evidence type="ECO:0000256" key="7">
    <source>
        <dbReference type="ARBA" id="ARBA00023136"/>
    </source>
</evidence>
<evidence type="ECO:0000256" key="5">
    <source>
        <dbReference type="ARBA" id="ARBA00022692"/>
    </source>
</evidence>
<evidence type="ECO:0000256" key="2">
    <source>
        <dbReference type="ARBA" id="ARBA00009772"/>
    </source>
</evidence>
<feature type="transmembrane region" description="Helical" evidence="10">
    <location>
        <begin position="119"/>
        <end position="141"/>
    </location>
</feature>
<dbReference type="PANTHER" id="PTHR30065:SF1">
    <property type="entry name" value="SURFACE PRESENTATION OF ANTIGENS PROTEIN SPAR"/>
    <property type="match status" value="1"/>
</dbReference>
<accession>A0ABV9MV38</accession>
<evidence type="ECO:0000256" key="8">
    <source>
        <dbReference type="ARBA" id="ARBA00023143"/>
    </source>
</evidence>
<keyword evidence="6 10" id="KW-1133">Transmembrane helix</keyword>
<keyword evidence="12" id="KW-1185">Reference proteome</keyword>
<keyword evidence="4 10" id="KW-1003">Cell membrane</keyword>
<evidence type="ECO:0000256" key="4">
    <source>
        <dbReference type="ARBA" id="ARBA00022475"/>
    </source>
</evidence>
<protein>
    <recommendedName>
        <fullName evidence="3 9">Flagellar biosynthetic protein FliR</fullName>
    </recommendedName>
</protein>
<evidence type="ECO:0000256" key="10">
    <source>
        <dbReference type="RuleBase" id="RU362071"/>
    </source>
</evidence>
<feature type="transmembrane region" description="Helical" evidence="10">
    <location>
        <begin position="147"/>
        <end position="168"/>
    </location>
</feature>